<dbReference type="InterPro" id="IPR006175">
    <property type="entry name" value="YjgF/YER057c/UK114"/>
</dbReference>
<keyword evidence="1" id="KW-0378">Hydrolase</keyword>
<dbReference type="InterPro" id="IPR035959">
    <property type="entry name" value="RutC-like_sf"/>
</dbReference>
<comment type="caution">
    <text evidence="1">The sequence shown here is derived from an EMBL/GenBank/DDBJ whole genome shotgun (WGS) entry which is preliminary data.</text>
</comment>
<dbReference type="Pfam" id="PF01042">
    <property type="entry name" value="Ribonuc_L-PSP"/>
    <property type="match status" value="1"/>
</dbReference>
<dbReference type="PANTHER" id="PTHR43857">
    <property type="entry name" value="BLR7761 PROTEIN"/>
    <property type="match status" value="1"/>
</dbReference>
<organism evidence="1 2">
    <name type="scientific">Formosa undariae</name>
    <dbReference type="NCBI Taxonomy" id="1325436"/>
    <lineage>
        <taxon>Bacteria</taxon>
        <taxon>Pseudomonadati</taxon>
        <taxon>Bacteroidota</taxon>
        <taxon>Flavobacteriia</taxon>
        <taxon>Flavobacteriales</taxon>
        <taxon>Flavobacteriaceae</taxon>
        <taxon>Formosa</taxon>
    </lineage>
</organism>
<keyword evidence="2" id="KW-1185">Reference proteome</keyword>
<sequence>MQTPTHQAMRIMLALALIVSVLNCDQQQKETPQPIEKEVVKAHETPEYFLLRPEVEKAYGYAHAVKTGNAIKISGAASMDDTGQPTAIGDFGQQMKNCYANLDKILKHYGCTFDNVIVENVFTTHMALFLEHAAFRSTIYTKHFPTGS</sequence>
<gene>
    <name evidence="1" type="ORF">ACFFVB_12970</name>
</gene>
<protein>
    <submittedName>
        <fullName evidence="1">RidA family protein</fullName>
        <ecNumber evidence="1">3.5.-.-</ecNumber>
    </submittedName>
</protein>
<dbReference type="PANTHER" id="PTHR43857:SF1">
    <property type="entry name" value="YJGH FAMILY PROTEIN"/>
    <property type="match status" value="1"/>
</dbReference>
<dbReference type="EMBL" id="JBHMEZ010000012">
    <property type="protein sequence ID" value="MFB9053992.1"/>
    <property type="molecule type" value="Genomic_DNA"/>
</dbReference>
<evidence type="ECO:0000313" key="1">
    <source>
        <dbReference type="EMBL" id="MFB9053992.1"/>
    </source>
</evidence>
<accession>A0ABV5F3H2</accession>
<reference evidence="1 2" key="1">
    <citation type="submission" date="2024-09" db="EMBL/GenBank/DDBJ databases">
        <authorList>
            <person name="Sun Q."/>
            <person name="Mori K."/>
        </authorList>
    </citation>
    <scope>NUCLEOTIDE SEQUENCE [LARGE SCALE GENOMIC DNA]</scope>
    <source>
        <strain evidence="1 2">CECT 8286</strain>
    </source>
</reference>
<dbReference type="CDD" id="cd00448">
    <property type="entry name" value="YjgF_YER057c_UK114_family"/>
    <property type="match status" value="1"/>
</dbReference>
<dbReference type="Gene3D" id="3.30.1330.40">
    <property type="entry name" value="RutC-like"/>
    <property type="match status" value="1"/>
</dbReference>
<dbReference type="GO" id="GO:0016787">
    <property type="term" value="F:hydrolase activity"/>
    <property type="evidence" value="ECO:0007669"/>
    <property type="project" value="UniProtKB-KW"/>
</dbReference>
<dbReference type="SUPFAM" id="SSF55298">
    <property type="entry name" value="YjgF-like"/>
    <property type="match status" value="1"/>
</dbReference>
<dbReference type="EC" id="3.5.-.-" evidence="1"/>
<dbReference type="Proteomes" id="UP001589605">
    <property type="component" value="Unassembled WGS sequence"/>
</dbReference>
<evidence type="ECO:0000313" key="2">
    <source>
        <dbReference type="Proteomes" id="UP001589605"/>
    </source>
</evidence>
<dbReference type="RefSeq" id="WP_382383366.1">
    <property type="nucleotide sequence ID" value="NZ_JBHMEZ010000012.1"/>
</dbReference>
<proteinExistence type="predicted"/>
<name>A0ABV5F3H2_9FLAO</name>